<gene>
    <name evidence="2" type="ORF">HKBW3S42_02338</name>
</gene>
<accession>A0A6V8PP26</accession>
<sequence>MIFNGQKCGDGGLELAGYLLQGLVVSLPGHKRNGVAQYNPDGPSQSWPLTQR</sequence>
<comment type="caution">
    <text evidence="2">The sequence shown here is derived from an EMBL/GenBank/DDBJ whole genome shotgun (WGS) entry which is preliminary data.</text>
</comment>
<reference evidence="2 3" key="1">
    <citation type="journal article" date="2020" name="Front. Microbiol.">
        <title>Single-cell genomics of novel Actinobacteria with the Wood-Ljungdahl pathway discovered in a serpentinizing system.</title>
        <authorList>
            <person name="Merino N."/>
            <person name="Kawai M."/>
            <person name="Boyd E.S."/>
            <person name="Colman D.R."/>
            <person name="McGlynn S.E."/>
            <person name="Nealson K.H."/>
            <person name="Kurokawa K."/>
            <person name="Hongoh Y."/>
        </authorList>
    </citation>
    <scope>NUCLEOTIDE SEQUENCE [LARGE SCALE GENOMIC DNA]</scope>
    <source>
        <strain evidence="2 3">S42</strain>
    </source>
</reference>
<proteinExistence type="predicted"/>
<name>A0A6V8PP26_9ACTN</name>
<protein>
    <submittedName>
        <fullName evidence="2">Uncharacterized protein</fullName>
    </submittedName>
</protein>
<feature type="compositionally biased region" description="Polar residues" evidence="1">
    <location>
        <begin position="42"/>
        <end position="52"/>
    </location>
</feature>
<dbReference type="EMBL" id="BLSA01000870">
    <property type="protein sequence ID" value="GFP33998.1"/>
    <property type="molecule type" value="Genomic_DNA"/>
</dbReference>
<dbReference type="Proteomes" id="UP000568877">
    <property type="component" value="Unassembled WGS sequence"/>
</dbReference>
<feature type="region of interest" description="Disordered" evidence="1">
    <location>
        <begin position="33"/>
        <end position="52"/>
    </location>
</feature>
<dbReference type="AlphaFoldDB" id="A0A6V8PP26"/>
<feature type="non-terminal residue" evidence="2">
    <location>
        <position position="52"/>
    </location>
</feature>
<evidence type="ECO:0000313" key="2">
    <source>
        <dbReference type="EMBL" id="GFP33998.1"/>
    </source>
</evidence>
<organism evidence="2 3">
    <name type="scientific">Candidatus Hakubella thermalkaliphila</name>
    <dbReference type="NCBI Taxonomy" id="2754717"/>
    <lineage>
        <taxon>Bacteria</taxon>
        <taxon>Bacillati</taxon>
        <taxon>Actinomycetota</taxon>
        <taxon>Actinomycetota incertae sedis</taxon>
        <taxon>Candidatus Hakubellales</taxon>
        <taxon>Candidatus Hakubellaceae</taxon>
        <taxon>Candidatus Hakubella</taxon>
    </lineage>
</organism>
<evidence type="ECO:0000313" key="3">
    <source>
        <dbReference type="Proteomes" id="UP000568877"/>
    </source>
</evidence>
<evidence type="ECO:0000256" key="1">
    <source>
        <dbReference type="SAM" id="MobiDB-lite"/>
    </source>
</evidence>